<name>A0ABV0TNL7_9TELE</name>
<dbReference type="EMBL" id="JAHRIQ010037492">
    <property type="protein sequence ID" value="MEQ2233616.1"/>
    <property type="molecule type" value="Genomic_DNA"/>
</dbReference>
<feature type="transmembrane region" description="Helical" evidence="1">
    <location>
        <begin position="106"/>
        <end position="126"/>
    </location>
</feature>
<accession>A0ABV0TNL7</accession>
<proteinExistence type="predicted"/>
<comment type="caution">
    <text evidence="2">The sequence shown here is derived from an EMBL/GenBank/DDBJ whole genome shotgun (WGS) entry which is preliminary data.</text>
</comment>
<keyword evidence="1" id="KW-1133">Transmembrane helix</keyword>
<protein>
    <submittedName>
        <fullName evidence="2">Uncharacterized protein</fullName>
    </submittedName>
</protein>
<evidence type="ECO:0000256" key="1">
    <source>
        <dbReference type="SAM" id="Phobius"/>
    </source>
</evidence>
<evidence type="ECO:0000313" key="3">
    <source>
        <dbReference type="Proteomes" id="UP001482620"/>
    </source>
</evidence>
<dbReference type="Proteomes" id="UP001482620">
    <property type="component" value="Unassembled WGS sequence"/>
</dbReference>
<evidence type="ECO:0000313" key="2">
    <source>
        <dbReference type="EMBL" id="MEQ2233616.1"/>
    </source>
</evidence>
<keyword evidence="1" id="KW-0812">Transmembrane</keyword>
<gene>
    <name evidence="2" type="ORF">ILYODFUR_023685</name>
</gene>
<reference evidence="2 3" key="1">
    <citation type="submission" date="2021-06" db="EMBL/GenBank/DDBJ databases">
        <authorList>
            <person name="Palmer J.M."/>
        </authorList>
    </citation>
    <scope>NUCLEOTIDE SEQUENCE [LARGE SCALE GENOMIC DNA]</scope>
    <source>
        <strain evidence="3">if_2019</strain>
        <tissue evidence="2">Muscle</tissue>
    </source>
</reference>
<organism evidence="2 3">
    <name type="scientific">Ilyodon furcidens</name>
    <name type="common">goldbreast splitfin</name>
    <dbReference type="NCBI Taxonomy" id="33524"/>
    <lineage>
        <taxon>Eukaryota</taxon>
        <taxon>Metazoa</taxon>
        <taxon>Chordata</taxon>
        <taxon>Craniata</taxon>
        <taxon>Vertebrata</taxon>
        <taxon>Euteleostomi</taxon>
        <taxon>Actinopterygii</taxon>
        <taxon>Neopterygii</taxon>
        <taxon>Teleostei</taxon>
        <taxon>Neoteleostei</taxon>
        <taxon>Acanthomorphata</taxon>
        <taxon>Ovalentaria</taxon>
        <taxon>Atherinomorphae</taxon>
        <taxon>Cyprinodontiformes</taxon>
        <taxon>Goodeidae</taxon>
        <taxon>Ilyodon</taxon>
    </lineage>
</organism>
<keyword evidence="1" id="KW-0472">Membrane</keyword>
<sequence length="134" mass="15100">MLKQFAQFACCSYWSALYDSAPNQQLLKLHDLLSRFCSALKNGNVCQTKSRCKIFQHAPLNLTESLGLAHLATELSNLEEVLHFQSIYVLLCTFTLAVIQPIIMRLPPLYLVTGLFLITLTSVFSFEEGDLLTL</sequence>
<feature type="transmembrane region" description="Helical" evidence="1">
    <location>
        <begin position="81"/>
        <end position="99"/>
    </location>
</feature>
<keyword evidence="3" id="KW-1185">Reference proteome</keyword>